<evidence type="ECO:0000313" key="9">
    <source>
        <dbReference type="EMBL" id="ORY69607.1"/>
    </source>
</evidence>
<dbReference type="Pfam" id="PF00172">
    <property type="entry name" value="Zn_clus"/>
    <property type="match status" value="1"/>
</dbReference>
<dbReference type="SMART" id="SM00066">
    <property type="entry name" value="GAL4"/>
    <property type="match status" value="1"/>
</dbReference>
<dbReference type="RefSeq" id="XP_040719557.1">
    <property type="nucleotide sequence ID" value="XM_040859325.1"/>
</dbReference>
<evidence type="ECO:0000256" key="3">
    <source>
        <dbReference type="ARBA" id="ARBA00023015"/>
    </source>
</evidence>
<keyword evidence="3" id="KW-0805">Transcription regulation</keyword>
<gene>
    <name evidence="9" type="ORF">BCR38DRAFT_419559</name>
</gene>
<dbReference type="STRING" id="1141098.A0A1Y2EDW8"/>
<reference evidence="9 10" key="1">
    <citation type="submission" date="2016-07" db="EMBL/GenBank/DDBJ databases">
        <title>Pervasive Adenine N6-methylation of Active Genes in Fungi.</title>
        <authorList>
            <consortium name="DOE Joint Genome Institute"/>
            <person name="Mondo S.J."/>
            <person name="Dannebaum R.O."/>
            <person name="Kuo R.C."/>
            <person name="Labutti K."/>
            <person name="Haridas S."/>
            <person name="Kuo A."/>
            <person name="Salamov A."/>
            <person name="Ahrendt S.R."/>
            <person name="Lipzen A."/>
            <person name="Sullivan W."/>
            <person name="Andreopoulos W.B."/>
            <person name="Clum A."/>
            <person name="Lindquist E."/>
            <person name="Daum C."/>
            <person name="Ramamoorthy G.K."/>
            <person name="Gryganskyi A."/>
            <person name="Culley D."/>
            <person name="Magnuson J.K."/>
            <person name="James T.Y."/>
            <person name="O'Malley M.A."/>
            <person name="Stajich J.E."/>
            <person name="Spatafora J.W."/>
            <person name="Visel A."/>
            <person name="Grigoriev I.V."/>
        </authorList>
    </citation>
    <scope>NUCLEOTIDE SEQUENCE [LARGE SCALE GENOMIC DNA]</scope>
    <source>
        <strain evidence="9 10">CBS 129021</strain>
    </source>
</reference>
<dbReference type="CDD" id="cd00067">
    <property type="entry name" value="GAL4"/>
    <property type="match status" value="1"/>
</dbReference>
<sequence>MSQWHTINSGSNMFPAENQTPNIKSASSSTSNSNSAAQAGPDPAHGDVPAETSTSAKRLACNQCRERKVRCDRQQPQCSRCAKVGSSCHYSSPSKQTISKSDLSRLLFTMHSRLEHAEAKLALAPPPLSSPQYTLPWNDMSYMAAAAQGQASVVSASELNSSNLAQIGPSSAAAPAANEWSYREFRGDFHEVHEVPFSAIAPTASTDFSMVGSGNVTPAIDSMLEVLSNSSYGEEEMQTTSKLPNSFLQKLYASFFDVYHASMPIVNRSRVHRELEQRPESIEVQALAHAIGALGALAVPEPSFAVETCYNQARSLVDICERQEDGAVLSKTNPLQTCVLLCLYEFRRPNFARAWITLGRAIRLAKISRLDSLDEYTDPPGTMHSSCFGPPSPVLNPADMEERRRTFWQLYILDGFAAMKTNLDPSFNEEQIPIPLPCRDELHEVAATPDMPTLQQVFQRSGNADLSSFAGIIIVISLYRRCFQHIQAWLSEPSYAFWDNYYQINKLFSHCQNDILASHLSAGGQESSDTLNLVLRMNLAAVEIYLHETAISKVEREKLPPALSADAVTRLESAAKKITETVRKARGLTAKELGIFQQSSPFLTWAITKAIEAYLWLMHQPRNDSMARCVEPLQILSSSMRLMLLPEHIRPGLLEQVDAKLAETEQRSTKRRHTTTYGFNF</sequence>
<comment type="caution">
    <text evidence="9">The sequence shown here is derived from an EMBL/GenBank/DDBJ whole genome shotgun (WGS) entry which is preliminary data.</text>
</comment>
<dbReference type="GO" id="GO:0008270">
    <property type="term" value="F:zinc ion binding"/>
    <property type="evidence" value="ECO:0007669"/>
    <property type="project" value="InterPro"/>
</dbReference>
<evidence type="ECO:0000256" key="1">
    <source>
        <dbReference type="ARBA" id="ARBA00004123"/>
    </source>
</evidence>
<comment type="subcellular location">
    <subcellularLocation>
        <location evidence="1">Nucleus</location>
    </subcellularLocation>
</comment>
<keyword evidence="2" id="KW-0479">Metal-binding</keyword>
<dbReference type="SUPFAM" id="SSF57701">
    <property type="entry name" value="Zn2/Cys6 DNA-binding domain"/>
    <property type="match status" value="1"/>
</dbReference>
<evidence type="ECO:0000256" key="4">
    <source>
        <dbReference type="ARBA" id="ARBA00023026"/>
    </source>
</evidence>
<keyword evidence="6" id="KW-0539">Nucleus</keyword>
<accession>A0A1Y2EDW8</accession>
<dbReference type="GeneID" id="63775537"/>
<dbReference type="PANTHER" id="PTHR47338:SF27">
    <property type="entry name" value="ZN(II)2CYS6 TRANSCRIPTION FACTOR (EUROFUNG)"/>
    <property type="match status" value="1"/>
</dbReference>
<dbReference type="OrthoDB" id="4356994at2759"/>
<evidence type="ECO:0000256" key="6">
    <source>
        <dbReference type="ARBA" id="ARBA00023242"/>
    </source>
</evidence>
<keyword evidence="4" id="KW-0843">Virulence</keyword>
<dbReference type="InterPro" id="IPR050815">
    <property type="entry name" value="TF_fung"/>
</dbReference>
<feature type="compositionally biased region" description="Low complexity" evidence="7">
    <location>
        <begin position="25"/>
        <end position="37"/>
    </location>
</feature>
<dbReference type="PROSITE" id="PS50048">
    <property type="entry name" value="ZN2_CY6_FUNGAL_2"/>
    <property type="match status" value="1"/>
</dbReference>
<organism evidence="9 10">
    <name type="scientific">Pseudomassariella vexata</name>
    <dbReference type="NCBI Taxonomy" id="1141098"/>
    <lineage>
        <taxon>Eukaryota</taxon>
        <taxon>Fungi</taxon>
        <taxon>Dikarya</taxon>
        <taxon>Ascomycota</taxon>
        <taxon>Pezizomycotina</taxon>
        <taxon>Sordariomycetes</taxon>
        <taxon>Xylariomycetidae</taxon>
        <taxon>Amphisphaeriales</taxon>
        <taxon>Pseudomassariaceae</taxon>
        <taxon>Pseudomassariella</taxon>
    </lineage>
</organism>
<dbReference type="Gene3D" id="4.10.240.10">
    <property type="entry name" value="Zn(2)-C6 fungal-type DNA-binding domain"/>
    <property type="match status" value="1"/>
</dbReference>
<dbReference type="PANTHER" id="PTHR47338">
    <property type="entry name" value="ZN(II)2CYS6 TRANSCRIPTION FACTOR (EUROFUNG)-RELATED"/>
    <property type="match status" value="1"/>
</dbReference>
<proteinExistence type="predicted"/>
<dbReference type="GO" id="GO:0000981">
    <property type="term" value="F:DNA-binding transcription factor activity, RNA polymerase II-specific"/>
    <property type="evidence" value="ECO:0007669"/>
    <property type="project" value="InterPro"/>
</dbReference>
<dbReference type="PROSITE" id="PS00463">
    <property type="entry name" value="ZN2_CY6_FUNGAL_1"/>
    <property type="match status" value="1"/>
</dbReference>
<protein>
    <submittedName>
        <fullName evidence="9">Fungal-specific transcription factor domain-domain-containing protein</fullName>
    </submittedName>
</protein>
<name>A0A1Y2EDW8_9PEZI</name>
<dbReference type="SMART" id="SM00906">
    <property type="entry name" value="Fungal_trans"/>
    <property type="match status" value="1"/>
</dbReference>
<dbReference type="GO" id="GO:0005634">
    <property type="term" value="C:nucleus"/>
    <property type="evidence" value="ECO:0007669"/>
    <property type="project" value="UniProtKB-SubCell"/>
</dbReference>
<dbReference type="AlphaFoldDB" id="A0A1Y2EDW8"/>
<dbReference type="InterPro" id="IPR007219">
    <property type="entry name" value="XnlR_reg_dom"/>
</dbReference>
<dbReference type="InterPro" id="IPR001138">
    <property type="entry name" value="Zn2Cys6_DnaBD"/>
</dbReference>
<keyword evidence="10" id="KW-1185">Reference proteome</keyword>
<evidence type="ECO:0000256" key="2">
    <source>
        <dbReference type="ARBA" id="ARBA00022723"/>
    </source>
</evidence>
<dbReference type="CDD" id="cd12148">
    <property type="entry name" value="fungal_TF_MHR"/>
    <property type="match status" value="1"/>
</dbReference>
<keyword evidence="5" id="KW-0804">Transcription</keyword>
<feature type="region of interest" description="Disordered" evidence="7">
    <location>
        <begin position="1"/>
        <end position="57"/>
    </location>
</feature>
<evidence type="ECO:0000313" key="10">
    <source>
        <dbReference type="Proteomes" id="UP000193689"/>
    </source>
</evidence>
<dbReference type="GO" id="GO:0006351">
    <property type="term" value="P:DNA-templated transcription"/>
    <property type="evidence" value="ECO:0007669"/>
    <property type="project" value="InterPro"/>
</dbReference>
<evidence type="ECO:0000256" key="7">
    <source>
        <dbReference type="SAM" id="MobiDB-lite"/>
    </source>
</evidence>
<feature type="compositionally biased region" description="Polar residues" evidence="7">
    <location>
        <begin position="1"/>
        <end position="24"/>
    </location>
</feature>
<dbReference type="InterPro" id="IPR036864">
    <property type="entry name" value="Zn2-C6_fun-type_DNA-bd_sf"/>
</dbReference>
<evidence type="ECO:0000256" key="5">
    <source>
        <dbReference type="ARBA" id="ARBA00023163"/>
    </source>
</evidence>
<dbReference type="Proteomes" id="UP000193689">
    <property type="component" value="Unassembled WGS sequence"/>
</dbReference>
<evidence type="ECO:0000259" key="8">
    <source>
        <dbReference type="PROSITE" id="PS50048"/>
    </source>
</evidence>
<dbReference type="EMBL" id="MCFJ01000002">
    <property type="protein sequence ID" value="ORY69607.1"/>
    <property type="molecule type" value="Genomic_DNA"/>
</dbReference>
<dbReference type="InParanoid" id="A0A1Y2EDW8"/>
<dbReference type="GO" id="GO:0003677">
    <property type="term" value="F:DNA binding"/>
    <property type="evidence" value="ECO:0007669"/>
    <property type="project" value="InterPro"/>
</dbReference>
<feature type="domain" description="Zn(2)-C6 fungal-type" evidence="8">
    <location>
        <begin position="60"/>
        <end position="90"/>
    </location>
</feature>
<dbReference type="Pfam" id="PF04082">
    <property type="entry name" value="Fungal_trans"/>
    <property type="match status" value="1"/>
</dbReference>